<sequence length="81" mass="9196">MGKCDEDESDGKEAEYSVHAKAGKPRLIIVDLRSDYQGGGRKAGGEREQLVLSHFCYHVPLHDSTLLFRLWYVLFSFILVP</sequence>
<protein>
    <submittedName>
        <fullName evidence="1">Uncharacterized protein</fullName>
    </submittedName>
</protein>
<evidence type="ECO:0000313" key="1">
    <source>
        <dbReference type="EMBL" id="OGG31344.1"/>
    </source>
</evidence>
<proteinExistence type="predicted"/>
<organism evidence="1 2">
    <name type="scientific">Candidatus Gottesmanbacteria bacterium RIFCSPLOWO2_01_FULL_46_9</name>
    <dbReference type="NCBI Taxonomy" id="1798394"/>
    <lineage>
        <taxon>Bacteria</taxon>
        <taxon>Candidatus Gottesmaniibacteriota</taxon>
    </lineage>
</organism>
<evidence type="ECO:0000313" key="2">
    <source>
        <dbReference type="Proteomes" id="UP000176450"/>
    </source>
</evidence>
<name>A0A1F6B324_9BACT</name>
<comment type="caution">
    <text evidence="1">The sequence shown here is derived from an EMBL/GenBank/DDBJ whole genome shotgun (WGS) entry which is preliminary data.</text>
</comment>
<dbReference type="AlphaFoldDB" id="A0A1F6B324"/>
<dbReference type="EMBL" id="MFJX01000014">
    <property type="protein sequence ID" value="OGG31344.1"/>
    <property type="molecule type" value="Genomic_DNA"/>
</dbReference>
<gene>
    <name evidence="1" type="ORF">A3A63_00750</name>
</gene>
<accession>A0A1F6B324</accession>
<reference evidence="1 2" key="1">
    <citation type="journal article" date="2016" name="Nat. Commun.">
        <title>Thousands of microbial genomes shed light on interconnected biogeochemical processes in an aquifer system.</title>
        <authorList>
            <person name="Anantharaman K."/>
            <person name="Brown C.T."/>
            <person name="Hug L.A."/>
            <person name="Sharon I."/>
            <person name="Castelle C.J."/>
            <person name="Probst A.J."/>
            <person name="Thomas B.C."/>
            <person name="Singh A."/>
            <person name="Wilkins M.J."/>
            <person name="Karaoz U."/>
            <person name="Brodie E.L."/>
            <person name="Williams K.H."/>
            <person name="Hubbard S.S."/>
            <person name="Banfield J.F."/>
        </authorList>
    </citation>
    <scope>NUCLEOTIDE SEQUENCE [LARGE SCALE GENOMIC DNA]</scope>
</reference>
<dbReference type="Proteomes" id="UP000176450">
    <property type="component" value="Unassembled WGS sequence"/>
</dbReference>